<feature type="chain" id="PRO_5040459123" evidence="2">
    <location>
        <begin position="27"/>
        <end position="269"/>
    </location>
</feature>
<keyword evidence="4" id="KW-1185">Reference proteome</keyword>
<sequence>MHCRNPILTIIVLGAVLLLTHSIALAYPVRRVIPVSDVGEGAGYYAVITPKDEKSIIYDGKHDTYLAYFKFGDVEVVEDRKLSGKDTKSSGKGKKSSGKDTKSSGKDAKSSKKDAKSAGKEAGSAGKDTKSSGEDAKSTGREAGSSEERKPGTQLMHATLAKINSDDVERVKNDRERPLEWFQLNLGKDRSEAMKHKEKLHALMKDFANIDGDQGLGAYVENFKEVVRSFVTPKPETGPAGSPGGASPEAHGTSTKQTGGKTSRKGRGV</sequence>
<feature type="signal peptide" evidence="2">
    <location>
        <begin position="1"/>
        <end position="26"/>
    </location>
</feature>
<comment type="caution">
    <text evidence="3">The sequence shown here is derived from an EMBL/GenBank/DDBJ whole genome shotgun (WGS) entry which is preliminary data.</text>
</comment>
<feature type="compositionally biased region" description="Basic and acidic residues" evidence="1">
    <location>
        <begin position="97"/>
        <end position="119"/>
    </location>
</feature>
<dbReference type="EMBL" id="BRPK01000006">
    <property type="protein sequence ID" value="GLB39015.1"/>
    <property type="molecule type" value="Genomic_DNA"/>
</dbReference>
<proteinExistence type="predicted"/>
<feature type="region of interest" description="Disordered" evidence="1">
    <location>
        <begin position="231"/>
        <end position="269"/>
    </location>
</feature>
<feature type="region of interest" description="Disordered" evidence="1">
    <location>
        <begin position="81"/>
        <end position="156"/>
    </location>
</feature>
<feature type="compositionally biased region" description="Low complexity" evidence="1">
    <location>
        <begin position="235"/>
        <end position="261"/>
    </location>
</feature>
<evidence type="ECO:0000313" key="4">
    <source>
        <dbReference type="Proteomes" id="UP001063166"/>
    </source>
</evidence>
<gene>
    <name evidence="3" type="ORF">LshimejAT787_0601770</name>
</gene>
<evidence type="ECO:0000256" key="1">
    <source>
        <dbReference type="SAM" id="MobiDB-lite"/>
    </source>
</evidence>
<protein>
    <submittedName>
        <fullName evidence="3">Uncharacterized protein</fullName>
    </submittedName>
</protein>
<feature type="compositionally biased region" description="Basic and acidic residues" evidence="1">
    <location>
        <begin position="127"/>
        <end position="151"/>
    </location>
</feature>
<dbReference type="Proteomes" id="UP001063166">
    <property type="component" value="Unassembled WGS sequence"/>
</dbReference>
<organism evidence="3 4">
    <name type="scientific">Lyophyllum shimeji</name>
    <name type="common">Hon-shimeji</name>
    <name type="synonym">Tricholoma shimeji</name>
    <dbReference type="NCBI Taxonomy" id="47721"/>
    <lineage>
        <taxon>Eukaryota</taxon>
        <taxon>Fungi</taxon>
        <taxon>Dikarya</taxon>
        <taxon>Basidiomycota</taxon>
        <taxon>Agaricomycotina</taxon>
        <taxon>Agaricomycetes</taxon>
        <taxon>Agaricomycetidae</taxon>
        <taxon>Agaricales</taxon>
        <taxon>Tricholomatineae</taxon>
        <taxon>Lyophyllaceae</taxon>
        <taxon>Lyophyllum</taxon>
    </lineage>
</organism>
<accession>A0A9P3PME5</accession>
<name>A0A9P3PME5_LYOSH</name>
<dbReference type="AlphaFoldDB" id="A0A9P3PME5"/>
<evidence type="ECO:0000256" key="2">
    <source>
        <dbReference type="SAM" id="SignalP"/>
    </source>
</evidence>
<evidence type="ECO:0000313" key="3">
    <source>
        <dbReference type="EMBL" id="GLB39015.1"/>
    </source>
</evidence>
<reference evidence="3" key="1">
    <citation type="submission" date="2022-07" db="EMBL/GenBank/DDBJ databases">
        <title>The genome of Lyophyllum shimeji provides insight into the initial evolution of ectomycorrhizal fungal genome.</title>
        <authorList>
            <person name="Kobayashi Y."/>
            <person name="Shibata T."/>
            <person name="Hirakawa H."/>
            <person name="Shigenobu S."/>
            <person name="Nishiyama T."/>
            <person name="Yamada A."/>
            <person name="Hasebe M."/>
            <person name="Kawaguchi M."/>
        </authorList>
    </citation>
    <scope>NUCLEOTIDE SEQUENCE</scope>
    <source>
        <strain evidence="3">AT787</strain>
    </source>
</reference>
<keyword evidence="2" id="KW-0732">Signal</keyword>